<feature type="transmembrane region" description="Helical" evidence="10">
    <location>
        <begin position="136"/>
        <end position="158"/>
    </location>
</feature>
<dbReference type="CDD" id="cd00637">
    <property type="entry name" value="7tm_classA_rhodopsin-like"/>
    <property type="match status" value="1"/>
</dbReference>
<dbReference type="GO" id="GO:0008188">
    <property type="term" value="F:neuropeptide receptor activity"/>
    <property type="evidence" value="ECO:0007669"/>
    <property type="project" value="TreeGrafter"/>
</dbReference>
<evidence type="ECO:0000256" key="2">
    <source>
        <dbReference type="ARBA" id="ARBA00010663"/>
    </source>
</evidence>
<evidence type="ECO:0000256" key="4">
    <source>
        <dbReference type="ARBA" id="ARBA00022989"/>
    </source>
</evidence>
<feature type="transmembrane region" description="Helical" evidence="10">
    <location>
        <begin position="194"/>
        <end position="216"/>
    </location>
</feature>
<comment type="caution">
    <text evidence="12">The sequence shown here is derived from an EMBL/GenBank/DDBJ whole genome shotgun (WGS) entry which is preliminary data.</text>
</comment>
<dbReference type="PRINTS" id="PR00237">
    <property type="entry name" value="GPCRRHODOPSN"/>
</dbReference>
<comment type="subcellular location">
    <subcellularLocation>
        <location evidence="1">Membrane</location>
        <topology evidence="1">Multi-pass membrane protein</topology>
    </subcellularLocation>
</comment>
<sequence>MANMSLVLDTSLELVPECSRYLFFWIILTIAVVTLVGNVFAITSIIKRKQKLLQKVCITSLALADIFSVTIFATNNLDALSRELKIWKLGEFMCHFIPMGQVLGTTASSMALLVIALDRYQNVTVAIVSQRWNPNLWTCLGVVVLCLVFCTVISYPMYVFFTHNPIQVVHTDMPEPVFEDAFLCAAIQKDKLKLYYIVTALVVFLPIVVTFTWFYYQIAVLVWRHRKPFISKYPLKTKTVQVQRKIRTFKVIIVLMAAFTVCRLPYWIFFVVKLVETIPGPSMWYLSFSLTALNMLSCALNPFLYPFLNQTLQVAKKCHDVASKATLYCCCFTQADFEGFRRNGPFGKESVGKCRIKFVDV</sequence>
<keyword evidence="7 9" id="KW-0675">Receptor</keyword>
<dbReference type="Gene3D" id="1.20.1070.10">
    <property type="entry name" value="Rhodopsin 7-helix transmembrane proteins"/>
    <property type="match status" value="1"/>
</dbReference>
<dbReference type="PROSITE" id="PS50262">
    <property type="entry name" value="G_PROTEIN_RECEP_F1_2"/>
    <property type="match status" value="1"/>
</dbReference>
<evidence type="ECO:0000313" key="13">
    <source>
        <dbReference type="Proteomes" id="UP001159042"/>
    </source>
</evidence>
<accession>A0AAV8WB81</accession>
<comment type="similarity">
    <text evidence="2 9">Belongs to the G-protein coupled receptor 1 family.</text>
</comment>
<dbReference type="AlphaFoldDB" id="A0AAV8WB81"/>
<dbReference type="PANTHER" id="PTHR24238:SF58">
    <property type="entry name" value="FI22604P1"/>
    <property type="match status" value="1"/>
</dbReference>
<evidence type="ECO:0000256" key="6">
    <source>
        <dbReference type="ARBA" id="ARBA00023136"/>
    </source>
</evidence>
<name>A0AAV8WB81_9CUCU</name>
<keyword evidence="13" id="KW-1185">Reference proteome</keyword>
<dbReference type="GO" id="GO:0005886">
    <property type="term" value="C:plasma membrane"/>
    <property type="evidence" value="ECO:0007669"/>
    <property type="project" value="TreeGrafter"/>
</dbReference>
<feature type="transmembrane region" description="Helical" evidence="10">
    <location>
        <begin position="284"/>
        <end position="308"/>
    </location>
</feature>
<gene>
    <name evidence="12" type="ORF">NQ315_001569</name>
</gene>
<dbReference type="Pfam" id="PF00001">
    <property type="entry name" value="7tm_1"/>
    <property type="match status" value="1"/>
</dbReference>
<evidence type="ECO:0000256" key="1">
    <source>
        <dbReference type="ARBA" id="ARBA00004141"/>
    </source>
</evidence>
<feature type="domain" description="G-protein coupled receptors family 1 profile" evidence="11">
    <location>
        <begin position="37"/>
        <end position="305"/>
    </location>
</feature>
<keyword evidence="6 10" id="KW-0472">Membrane</keyword>
<dbReference type="EMBL" id="JANEYG010000005">
    <property type="protein sequence ID" value="KAJ8923021.1"/>
    <property type="molecule type" value="Genomic_DNA"/>
</dbReference>
<reference evidence="12 13" key="1">
    <citation type="journal article" date="2023" name="Insect Mol. Biol.">
        <title>Genome sequencing provides insights into the evolution of gene families encoding plant cell wall-degrading enzymes in longhorned beetles.</title>
        <authorList>
            <person name="Shin N.R."/>
            <person name="Okamura Y."/>
            <person name="Kirsch R."/>
            <person name="Pauchet Y."/>
        </authorList>
    </citation>
    <scope>NUCLEOTIDE SEQUENCE [LARGE SCALE GENOMIC DNA]</scope>
    <source>
        <strain evidence="12">EAD_L_NR</strain>
    </source>
</reference>
<evidence type="ECO:0000313" key="12">
    <source>
        <dbReference type="EMBL" id="KAJ8923021.1"/>
    </source>
</evidence>
<evidence type="ECO:0000256" key="8">
    <source>
        <dbReference type="ARBA" id="ARBA00023224"/>
    </source>
</evidence>
<feature type="transmembrane region" description="Helical" evidence="10">
    <location>
        <begin position="251"/>
        <end position="272"/>
    </location>
</feature>
<proteinExistence type="inferred from homology"/>
<organism evidence="12 13">
    <name type="scientific">Exocentrus adspersus</name>
    <dbReference type="NCBI Taxonomy" id="1586481"/>
    <lineage>
        <taxon>Eukaryota</taxon>
        <taxon>Metazoa</taxon>
        <taxon>Ecdysozoa</taxon>
        <taxon>Arthropoda</taxon>
        <taxon>Hexapoda</taxon>
        <taxon>Insecta</taxon>
        <taxon>Pterygota</taxon>
        <taxon>Neoptera</taxon>
        <taxon>Endopterygota</taxon>
        <taxon>Coleoptera</taxon>
        <taxon>Polyphaga</taxon>
        <taxon>Cucujiformia</taxon>
        <taxon>Chrysomeloidea</taxon>
        <taxon>Cerambycidae</taxon>
        <taxon>Lamiinae</taxon>
        <taxon>Acanthocinini</taxon>
        <taxon>Exocentrus</taxon>
    </lineage>
</organism>
<evidence type="ECO:0000259" key="11">
    <source>
        <dbReference type="PROSITE" id="PS50262"/>
    </source>
</evidence>
<evidence type="ECO:0000256" key="7">
    <source>
        <dbReference type="ARBA" id="ARBA00023170"/>
    </source>
</evidence>
<keyword evidence="4 10" id="KW-1133">Transmembrane helix</keyword>
<evidence type="ECO:0000256" key="10">
    <source>
        <dbReference type="SAM" id="Phobius"/>
    </source>
</evidence>
<dbReference type="PANTHER" id="PTHR24238">
    <property type="entry name" value="G-PROTEIN COUPLED RECEPTOR"/>
    <property type="match status" value="1"/>
</dbReference>
<evidence type="ECO:0000256" key="5">
    <source>
        <dbReference type="ARBA" id="ARBA00023040"/>
    </source>
</evidence>
<feature type="transmembrane region" description="Helical" evidence="10">
    <location>
        <begin position="95"/>
        <end position="115"/>
    </location>
</feature>
<keyword evidence="3 9" id="KW-0812">Transmembrane</keyword>
<keyword evidence="5 9" id="KW-0297">G-protein coupled receptor</keyword>
<dbReference type="InterPro" id="IPR000276">
    <property type="entry name" value="GPCR_Rhodpsn"/>
</dbReference>
<feature type="transmembrane region" description="Helical" evidence="10">
    <location>
        <begin position="20"/>
        <end position="40"/>
    </location>
</feature>
<protein>
    <recommendedName>
        <fullName evidence="11">G-protein coupled receptors family 1 profile domain-containing protein</fullName>
    </recommendedName>
</protein>
<dbReference type="SUPFAM" id="SSF81321">
    <property type="entry name" value="Family A G protein-coupled receptor-like"/>
    <property type="match status" value="1"/>
</dbReference>
<evidence type="ECO:0000256" key="3">
    <source>
        <dbReference type="ARBA" id="ARBA00022692"/>
    </source>
</evidence>
<evidence type="ECO:0000256" key="9">
    <source>
        <dbReference type="RuleBase" id="RU000688"/>
    </source>
</evidence>
<dbReference type="InterPro" id="IPR017452">
    <property type="entry name" value="GPCR_Rhodpsn_7TM"/>
</dbReference>
<dbReference type="Proteomes" id="UP001159042">
    <property type="component" value="Unassembled WGS sequence"/>
</dbReference>
<dbReference type="PROSITE" id="PS00237">
    <property type="entry name" value="G_PROTEIN_RECEP_F1_1"/>
    <property type="match status" value="1"/>
</dbReference>
<feature type="transmembrane region" description="Helical" evidence="10">
    <location>
        <begin position="52"/>
        <end position="75"/>
    </location>
</feature>
<keyword evidence="8 9" id="KW-0807">Transducer</keyword>